<evidence type="ECO:0000256" key="7">
    <source>
        <dbReference type="ARBA" id="ARBA00023136"/>
    </source>
</evidence>
<dbReference type="Pfam" id="PF06826">
    <property type="entry name" value="Asp-Al_Ex"/>
    <property type="match status" value="2"/>
</dbReference>
<feature type="transmembrane region" description="Helical" evidence="8">
    <location>
        <begin position="227"/>
        <end position="249"/>
    </location>
</feature>
<keyword evidence="5 8" id="KW-0812">Transmembrane</keyword>
<dbReference type="Proteomes" id="UP000671879">
    <property type="component" value="Chromosome"/>
</dbReference>
<comment type="subcellular location">
    <subcellularLocation>
        <location evidence="1">Cell membrane</location>
        <topology evidence="1">Multi-pass membrane protein</topology>
    </subcellularLocation>
</comment>
<keyword evidence="11" id="KW-1185">Reference proteome</keyword>
<keyword evidence="7 8" id="KW-0472">Membrane</keyword>
<keyword evidence="4" id="KW-1003">Cell membrane</keyword>
<evidence type="ECO:0000313" key="10">
    <source>
        <dbReference type="EMBL" id="QTX32763.1"/>
    </source>
</evidence>
<evidence type="ECO:0000256" key="1">
    <source>
        <dbReference type="ARBA" id="ARBA00004651"/>
    </source>
</evidence>
<evidence type="ECO:0000256" key="2">
    <source>
        <dbReference type="ARBA" id="ARBA00009854"/>
    </source>
</evidence>
<proteinExistence type="inferred from homology"/>
<feature type="transmembrane region" description="Helical" evidence="8">
    <location>
        <begin position="295"/>
        <end position="316"/>
    </location>
</feature>
<reference evidence="11" key="1">
    <citation type="submission" date="2021-04" db="EMBL/GenBank/DDBJ databases">
        <title>A novel Synergistetes isolate from a pyrite-forming mixed culture.</title>
        <authorList>
            <person name="Bunk B."/>
            <person name="Sproer C."/>
            <person name="Spring S."/>
            <person name="Pester M."/>
        </authorList>
    </citation>
    <scope>NUCLEOTIDE SEQUENCE [LARGE SCALE GENOMIC DNA]</scope>
    <source>
        <strain evidence="11">J.5.4.2-T.3.5.2</strain>
    </source>
</reference>
<feature type="transmembrane region" description="Helical" evidence="8">
    <location>
        <begin position="198"/>
        <end position="221"/>
    </location>
</feature>
<evidence type="ECO:0000256" key="5">
    <source>
        <dbReference type="ARBA" id="ARBA00022692"/>
    </source>
</evidence>
<keyword evidence="3" id="KW-0813">Transport</keyword>
<evidence type="ECO:0000313" key="11">
    <source>
        <dbReference type="Proteomes" id="UP000671879"/>
    </source>
</evidence>
<evidence type="ECO:0000256" key="6">
    <source>
        <dbReference type="ARBA" id="ARBA00022989"/>
    </source>
</evidence>
<feature type="transmembrane region" description="Helical" evidence="8">
    <location>
        <begin position="12"/>
        <end position="28"/>
    </location>
</feature>
<evidence type="ECO:0000259" key="9">
    <source>
        <dbReference type="Pfam" id="PF06826"/>
    </source>
</evidence>
<accession>A0A9Q7ADD6</accession>
<dbReference type="AlphaFoldDB" id="A0A9Q7ADD6"/>
<dbReference type="RefSeq" id="WP_274374017.1">
    <property type="nucleotide sequence ID" value="NZ_CP072943.1"/>
</dbReference>
<evidence type="ECO:0000256" key="4">
    <source>
        <dbReference type="ARBA" id="ARBA00022475"/>
    </source>
</evidence>
<gene>
    <name evidence="10" type="ORF">KAR29_02170</name>
</gene>
<dbReference type="PANTHER" id="PTHR30445:SF3">
    <property type="entry name" value="TRANSPORT PROTEIN YIDE-RELATED"/>
    <property type="match status" value="1"/>
</dbReference>
<feature type="domain" description="YidE/YbjL duplication" evidence="9">
    <location>
        <begin position="15"/>
        <end position="169"/>
    </location>
</feature>
<evidence type="ECO:0000256" key="3">
    <source>
        <dbReference type="ARBA" id="ARBA00022448"/>
    </source>
</evidence>
<feature type="transmembrane region" description="Helical" evidence="8">
    <location>
        <begin position="325"/>
        <end position="346"/>
    </location>
</feature>
<dbReference type="InterPro" id="IPR006512">
    <property type="entry name" value="YidE_YbjL"/>
</dbReference>
<feature type="domain" description="YidE/YbjL duplication" evidence="9">
    <location>
        <begin position="207"/>
        <end position="377"/>
    </location>
</feature>
<feature type="transmembrane region" description="Helical" evidence="8">
    <location>
        <begin position="35"/>
        <end position="52"/>
    </location>
</feature>
<feature type="transmembrane region" description="Helical" evidence="8">
    <location>
        <begin position="91"/>
        <end position="111"/>
    </location>
</feature>
<evidence type="ECO:0000256" key="8">
    <source>
        <dbReference type="SAM" id="Phobius"/>
    </source>
</evidence>
<organism evidence="10 11">
    <name type="scientific">Aminithiophilus ramosus</name>
    <dbReference type="NCBI Taxonomy" id="3029084"/>
    <lineage>
        <taxon>Bacteria</taxon>
        <taxon>Thermotogati</taxon>
        <taxon>Synergistota</taxon>
        <taxon>Synergistia</taxon>
        <taxon>Synergistales</taxon>
        <taxon>Aminithiophilaceae</taxon>
        <taxon>Aminithiophilus</taxon>
    </lineage>
</organism>
<dbReference type="EMBL" id="CP072943">
    <property type="protein sequence ID" value="QTX32763.1"/>
    <property type="molecule type" value="Genomic_DNA"/>
</dbReference>
<keyword evidence="6 8" id="KW-1133">Transmembrane helix</keyword>
<dbReference type="PANTHER" id="PTHR30445">
    <property type="entry name" value="K(+)_H(+) ANTIPORTER SUBUNIT KHTT"/>
    <property type="match status" value="1"/>
</dbReference>
<dbReference type="KEGG" id="aram:KAR29_02170"/>
<dbReference type="InterPro" id="IPR050144">
    <property type="entry name" value="AAE_transporter"/>
</dbReference>
<name>A0A9Q7ADD6_9BACT</name>
<dbReference type="NCBIfam" id="TIGR01625">
    <property type="entry name" value="YidE_YbjL_dupl"/>
    <property type="match status" value="1"/>
</dbReference>
<feature type="transmembrane region" description="Helical" evidence="8">
    <location>
        <begin position="270"/>
        <end position="289"/>
    </location>
</feature>
<comment type="similarity">
    <text evidence="2">Belongs to the AAE transporter (TC 2.A.81) family.</text>
</comment>
<feature type="transmembrane region" description="Helical" evidence="8">
    <location>
        <begin position="153"/>
        <end position="177"/>
    </location>
</feature>
<feature type="transmembrane region" description="Helical" evidence="8">
    <location>
        <begin position="58"/>
        <end position="79"/>
    </location>
</feature>
<feature type="transmembrane region" description="Helical" evidence="8">
    <location>
        <begin position="358"/>
        <end position="380"/>
    </location>
</feature>
<dbReference type="GO" id="GO:0005886">
    <property type="term" value="C:plasma membrane"/>
    <property type="evidence" value="ECO:0007669"/>
    <property type="project" value="UniProtKB-SubCell"/>
</dbReference>
<protein>
    <submittedName>
        <fullName evidence="10">YidE/YbjL duplication</fullName>
    </submittedName>
</protein>
<sequence>MIPVKELLGDPLLLLSLAVVSGYALGRLRFGRISLGLSGALFTGLLFGMAGGSVPREYFSWNLLVFVVAVGLLASEDIVGAVRLYGWRFPLLSLAVTFSGALVLFFSALFFGRAVDPFLVVGTYTGALTSSPGLGAALEATGGNPLVVVGYTVAYPFGVVAVVLFVQLAPIVFAIDVEEERRSLASLRRSKGLQVPSEGSVGFSLVAFALSMALGSLVGAVKVPLPGLGSLSLGATGGALLVALAAGTLGRVGPLAFRMDPSILGAFRSLSLAFFLAASGLMAGPQIVAALSEHGLLLIAMGLVSALFAEAVGYFMGRRLWKMNWILLSGAICGAMTSTPGLGAAIDATGSEECAAGYGAAYPVAIVGMVLFTSLLHLGLRAVALSGG</sequence>